<dbReference type="InterPro" id="IPR007848">
    <property type="entry name" value="Small_mtfrase_dom"/>
</dbReference>
<keyword evidence="2 8" id="KW-0489">Methyltransferase</keyword>
<keyword evidence="4" id="KW-0949">S-adenosyl-L-methionine</keyword>
<dbReference type="NCBIfam" id="TIGR00536">
    <property type="entry name" value="hemK_fam"/>
    <property type="match status" value="1"/>
</dbReference>
<dbReference type="GO" id="GO:0102559">
    <property type="term" value="F:peptide chain release factor N(5)-glutamine methyltransferase activity"/>
    <property type="evidence" value="ECO:0007669"/>
    <property type="project" value="UniProtKB-EC"/>
</dbReference>
<dbReference type="SUPFAM" id="SSF53335">
    <property type="entry name" value="S-adenosyl-L-methionine-dependent methyltransferases"/>
    <property type="match status" value="1"/>
</dbReference>
<reference evidence="8 9" key="1">
    <citation type="submission" date="2016-10" db="EMBL/GenBank/DDBJ databases">
        <authorList>
            <person name="de Groot N.N."/>
        </authorList>
    </citation>
    <scope>NUCLEOTIDE SEQUENCE [LARGE SCALE GENOMIC DNA]</scope>
    <source>
        <strain evidence="8 9">CGMCC 4.3143</strain>
    </source>
</reference>
<dbReference type="Proteomes" id="UP000198967">
    <property type="component" value="Unassembled WGS sequence"/>
</dbReference>
<sequence>MTVDGIVATLRAAGCVFAEEEAAVLRSVASGAGLDALVAARAAGAPLEHLVGWVEFAGLRVAVGPGVFVPRRRTELLVDQVVAAAPAVVVELFCGAAAVAAAVAAALPSAEVHAADVSPEALVHARRNLRADRVHGGDLDAGLPPDLRGRVDVLVANAPYVPTGAIATMPPEARDHEPRAALDGGADGLDHHRRLAARAPLWLRPSGLLVVETSRGQAAGTAAAMLGFATTVVRDEDRDATAVVGRLTAGASPPPRSST</sequence>
<gene>
    <name evidence="8" type="ORF">SAMN05216377_102280</name>
</gene>
<evidence type="ECO:0000313" key="9">
    <source>
        <dbReference type="Proteomes" id="UP000198967"/>
    </source>
</evidence>
<dbReference type="RefSeq" id="WP_093076806.1">
    <property type="nucleotide sequence ID" value="NZ_FNBE01000002.1"/>
</dbReference>
<dbReference type="Pfam" id="PF05175">
    <property type="entry name" value="MTS"/>
    <property type="match status" value="1"/>
</dbReference>
<keyword evidence="9" id="KW-1185">Reference proteome</keyword>
<dbReference type="AlphaFoldDB" id="A0A1G7GAU5"/>
<evidence type="ECO:0000256" key="2">
    <source>
        <dbReference type="ARBA" id="ARBA00022603"/>
    </source>
</evidence>
<dbReference type="NCBIfam" id="TIGR03704">
    <property type="entry name" value="PrmC_rel_meth"/>
    <property type="match status" value="1"/>
</dbReference>
<dbReference type="InterPro" id="IPR029063">
    <property type="entry name" value="SAM-dependent_MTases_sf"/>
</dbReference>
<dbReference type="EC" id="2.1.1.297" evidence="1"/>
<dbReference type="InterPro" id="IPR004556">
    <property type="entry name" value="HemK-like"/>
</dbReference>
<dbReference type="EMBL" id="FNBE01000002">
    <property type="protein sequence ID" value="SDE85205.1"/>
    <property type="molecule type" value="Genomic_DNA"/>
</dbReference>
<comment type="catalytic activity">
    <reaction evidence="5">
        <text>L-glutaminyl-[peptide chain release factor] + S-adenosyl-L-methionine = N(5)-methyl-L-glutaminyl-[peptide chain release factor] + S-adenosyl-L-homocysteine + H(+)</text>
        <dbReference type="Rhea" id="RHEA:42896"/>
        <dbReference type="Rhea" id="RHEA-COMP:10271"/>
        <dbReference type="Rhea" id="RHEA-COMP:10272"/>
        <dbReference type="ChEBI" id="CHEBI:15378"/>
        <dbReference type="ChEBI" id="CHEBI:30011"/>
        <dbReference type="ChEBI" id="CHEBI:57856"/>
        <dbReference type="ChEBI" id="CHEBI:59789"/>
        <dbReference type="ChEBI" id="CHEBI:61891"/>
        <dbReference type="EC" id="2.1.1.297"/>
    </reaction>
</comment>
<dbReference type="OrthoDB" id="9800643at2"/>
<keyword evidence="3 8" id="KW-0808">Transferase</keyword>
<evidence type="ECO:0000256" key="3">
    <source>
        <dbReference type="ARBA" id="ARBA00022679"/>
    </source>
</evidence>
<dbReference type="PANTHER" id="PTHR18895:SF74">
    <property type="entry name" value="MTRF1L RELEASE FACTOR GLUTAMINE METHYLTRANSFERASE"/>
    <property type="match status" value="1"/>
</dbReference>
<name>A0A1G7GAU5_PSEOR</name>
<dbReference type="InterPro" id="IPR050320">
    <property type="entry name" value="N5-glutamine_MTase"/>
</dbReference>
<dbReference type="STRING" id="366584.SAMN05216377_102280"/>
<protein>
    <recommendedName>
        <fullName evidence="1">peptide chain release factor N(5)-glutamine methyltransferase</fullName>
        <ecNumber evidence="1">2.1.1.297</ecNumber>
    </recommendedName>
</protein>
<accession>A0A1G7GAU5</accession>
<evidence type="ECO:0000256" key="5">
    <source>
        <dbReference type="ARBA" id="ARBA00048391"/>
    </source>
</evidence>
<dbReference type="Gene3D" id="3.40.50.150">
    <property type="entry name" value="Vaccinia Virus protein VP39"/>
    <property type="match status" value="1"/>
</dbReference>
<dbReference type="GO" id="GO:0032259">
    <property type="term" value="P:methylation"/>
    <property type="evidence" value="ECO:0007669"/>
    <property type="project" value="UniProtKB-KW"/>
</dbReference>
<evidence type="ECO:0000256" key="6">
    <source>
        <dbReference type="SAM" id="MobiDB-lite"/>
    </source>
</evidence>
<proteinExistence type="predicted"/>
<dbReference type="PANTHER" id="PTHR18895">
    <property type="entry name" value="HEMK METHYLTRANSFERASE"/>
    <property type="match status" value="1"/>
</dbReference>
<feature type="region of interest" description="Disordered" evidence="6">
    <location>
        <begin position="166"/>
        <end position="187"/>
    </location>
</feature>
<evidence type="ECO:0000256" key="4">
    <source>
        <dbReference type="ARBA" id="ARBA00022691"/>
    </source>
</evidence>
<feature type="domain" description="Methyltransferase small" evidence="7">
    <location>
        <begin position="65"/>
        <end position="161"/>
    </location>
</feature>
<dbReference type="InterPro" id="IPR022446">
    <property type="entry name" value="MeTrfrase_put"/>
</dbReference>
<evidence type="ECO:0000313" key="8">
    <source>
        <dbReference type="EMBL" id="SDE85205.1"/>
    </source>
</evidence>
<organism evidence="8 9">
    <name type="scientific">Pseudonocardia oroxyli</name>
    <dbReference type="NCBI Taxonomy" id="366584"/>
    <lineage>
        <taxon>Bacteria</taxon>
        <taxon>Bacillati</taxon>
        <taxon>Actinomycetota</taxon>
        <taxon>Actinomycetes</taxon>
        <taxon>Pseudonocardiales</taxon>
        <taxon>Pseudonocardiaceae</taxon>
        <taxon>Pseudonocardia</taxon>
    </lineage>
</organism>
<evidence type="ECO:0000259" key="7">
    <source>
        <dbReference type="Pfam" id="PF05175"/>
    </source>
</evidence>
<evidence type="ECO:0000256" key="1">
    <source>
        <dbReference type="ARBA" id="ARBA00012771"/>
    </source>
</evidence>